<protein>
    <submittedName>
        <fullName evidence="2">Siroheme synthase (Precorrin-2 oxidase/ferrochelatase)</fullName>
    </submittedName>
</protein>
<dbReference type="EMBL" id="JACHFH010000059">
    <property type="protein sequence ID" value="MBB5337558.1"/>
    <property type="molecule type" value="Genomic_DNA"/>
</dbReference>
<keyword evidence="3" id="KW-1185">Reference proteome</keyword>
<dbReference type="RefSeq" id="WP_183863461.1">
    <property type="nucleotide sequence ID" value="NZ_JACHFH010000059.1"/>
</dbReference>
<organism evidence="2 3">
    <name type="scientific">Pectinatus brassicae</name>
    <dbReference type="NCBI Taxonomy" id="862415"/>
    <lineage>
        <taxon>Bacteria</taxon>
        <taxon>Bacillati</taxon>
        <taxon>Bacillota</taxon>
        <taxon>Negativicutes</taxon>
        <taxon>Selenomonadales</taxon>
        <taxon>Selenomonadaceae</taxon>
        <taxon>Pectinatus</taxon>
    </lineage>
</organism>
<accession>A0A840US32</accession>
<dbReference type="AlphaFoldDB" id="A0A840US32"/>
<comment type="caution">
    <text evidence="2">The sequence shown here is derived from an EMBL/GenBank/DDBJ whole genome shotgun (WGS) entry which is preliminary data.</text>
</comment>
<name>A0A840US32_9FIRM</name>
<proteinExistence type="predicted"/>
<feature type="region of interest" description="Disordered" evidence="1">
    <location>
        <begin position="1"/>
        <end position="28"/>
    </location>
</feature>
<sequence>MLPKKDSQKPATTINNNPLVQTSKNNPALAKKIRQASKEILKKNYKLYKNLENK</sequence>
<reference evidence="2 3" key="1">
    <citation type="submission" date="2020-08" db="EMBL/GenBank/DDBJ databases">
        <title>Genomic Encyclopedia of Type Strains, Phase IV (KMG-IV): sequencing the most valuable type-strain genomes for metagenomic binning, comparative biology and taxonomic classification.</title>
        <authorList>
            <person name="Goeker M."/>
        </authorList>
    </citation>
    <scope>NUCLEOTIDE SEQUENCE [LARGE SCALE GENOMIC DNA]</scope>
    <source>
        <strain evidence="2 3">DSM 24661</strain>
    </source>
</reference>
<feature type="compositionally biased region" description="Polar residues" evidence="1">
    <location>
        <begin position="9"/>
        <end position="26"/>
    </location>
</feature>
<evidence type="ECO:0000313" key="2">
    <source>
        <dbReference type="EMBL" id="MBB5337558.1"/>
    </source>
</evidence>
<evidence type="ECO:0000313" key="3">
    <source>
        <dbReference type="Proteomes" id="UP000559117"/>
    </source>
</evidence>
<gene>
    <name evidence="2" type="ORF">HNR32_002720</name>
</gene>
<evidence type="ECO:0000256" key="1">
    <source>
        <dbReference type="SAM" id="MobiDB-lite"/>
    </source>
</evidence>
<dbReference type="Proteomes" id="UP000559117">
    <property type="component" value="Unassembled WGS sequence"/>
</dbReference>